<dbReference type="AlphaFoldDB" id="G5Q9T7"/>
<evidence type="ECO:0000313" key="3">
    <source>
        <dbReference type="EMBL" id="EHC73685.1"/>
    </source>
</evidence>
<accession>G5Q9T7</accession>
<proteinExistence type="inferred from homology"/>
<dbReference type="InterPro" id="IPR043128">
    <property type="entry name" value="Rev_trsase/Diguanyl_cyclase"/>
</dbReference>
<feature type="non-terminal residue" evidence="3">
    <location>
        <position position="286"/>
    </location>
</feature>
<dbReference type="CDD" id="cd01700">
    <property type="entry name" value="PolY_Pol_V_umuC"/>
    <property type="match status" value="1"/>
</dbReference>
<dbReference type="GO" id="GO:0003887">
    <property type="term" value="F:DNA-directed DNA polymerase activity"/>
    <property type="evidence" value="ECO:0007669"/>
    <property type="project" value="TreeGrafter"/>
</dbReference>
<sequence>MYMHVDINGAYAAFECAMDPKLSKKPLIIASNNDSSVIAMNKLAKSVGIKRGTPIFKCRDLIQQHRIEVRSSNFTLYEDYSNRFHETLESFAPQSSRYSIDENFMLLKNMNKIIDYEDYGRLIRSTLLHNLSLTCGVGCSSTKTLAKLCTYASKRWAATGGVVVLTDQARIRKLLGLISTREIWGIGQKISERLSAFGIITAGDFYNSDVRFAVIFIIATFASVRFLRKSFGVEIERTWRELHGEPCFRLHESPPVRQQIIVSRSFGQRLNEIGKLHEAVSFFTAR</sequence>
<evidence type="ECO:0000313" key="4">
    <source>
        <dbReference type="Proteomes" id="UP000003221"/>
    </source>
</evidence>
<dbReference type="EMBL" id="AFCS01001154">
    <property type="protein sequence ID" value="EHC73685.1"/>
    <property type="molecule type" value="Genomic_DNA"/>
</dbReference>
<dbReference type="PANTHER" id="PTHR11076:SF34">
    <property type="entry name" value="PROTEIN UMUC"/>
    <property type="match status" value="1"/>
</dbReference>
<feature type="domain" description="UmuC" evidence="2">
    <location>
        <begin position="2"/>
        <end position="187"/>
    </location>
</feature>
<gene>
    <name evidence="3" type="ORF">LTSEMON_5199</name>
</gene>
<dbReference type="GO" id="GO:0009432">
    <property type="term" value="P:SOS response"/>
    <property type="evidence" value="ECO:0007669"/>
    <property type="project" value="TreeGrafter"/>
</dbReference>
<protein>
    <submittedName>
        <fullName evidence="3">Error-prone repair protein UmuC</fullName>
    </submittedName>
</protein>
<dbReference type="SUPFAM" id="SSF56672">
    <property type="entry name" value="DNA/RNA polymerases"/>
    <property type="match status" value="1"/>
</dbReference>
<dbReference type="GO" id="GO:0006281">
    <property type="term" value="P:DNA repair"/>
    <property type="evidence" value="ECO:0007669"/>
    <property type="project" value="InterPro"/>
</dbReference>
<dbReference type="PROSITE" id="PS50173">
    <property type="entry name" value="UMUC"/>
    <property type="match status" value="1"/>
</dbReference>
<dbReference type="Pfam" id="PF00817">
    <property type="entry name" value="IMS"/>
    <property type="match status" value="1"/>
</dbReference>
<dbReference type="Gene3D" id="3.30.70.270">
    <property type="match status" value="1"/>
</dbReference>
<dbReference type="Gene3D" id="1.10.150.20">
    <property type="entry name" value="5' to 3' exonuclease, C-terminal subdomain"/>
    <property type="match status" value="1"/>
</dbReference>
<dbReference type="InterPro" id="IPR001126">
    <property type="entry name" value="UmuC"/>
</dbReference>
<dbReference type="Proteomes" id="UP000003221">
    <property type="component" value="Unassembled WGS sequence"/>
</dbReference>
<organism evidence="3 4">
    <name type="scientific">Salmonella enterica subsp. enterica serovar Montevideo str. S5-403</name>
    <dbReference type="NCBI Taxonomy" id="913242"/>
    <lineage>
        <taxon>Bacteria</taxon>
        <taxon>Pseudomonadati</taxon>
        <taxon>Pseudomonadota</taxon>
        <taxon>Gammaproteobacteria</taxon>
        <taxon>Enterobacterales</taxon>
        <taxon>Enterobacteriaceae</taxon>
        <taxon>Salmonella</taxon>
    </lineage>
</organism>
<name>G5Q9T7_SALMO</name>
<evidence type="ECO:0000259" key="2">
    <source>
        <dbReference type="PROSITE" id="PS50173"/>
    </source>
</evidence>
<dbReference type="GO" id="GO:0005829">
    <property type="term" value="C:cytosol"/>
    <property type="evidence" value="ECO:0007669"/>
    <property type="project" value="TreeGrafter"/>
</dbReference>
<dbReference type="InterPro" id="IPR050116">
    <property type="entry name" value="DNA_polymerase-Y"/>
</dbReference>
<reference evidence="3 4" key="1">
    <citation type="journal article" date="2011" name="BMC Genomics">
        <title>Genome sequencing reveals diversification of virulence factor content and possible host adaptation in distinct subpopulations of Salmonella enterica.</title>
        <authorList>
            <person name="den Bakker H.C."/>
            <person name="Moreno Switt A.I."/>
            <person name="Govoni G."/>
            <person name="Cummings C.A."/>
            <person name="Ranieri M.L."/>
            <person name="Degoricija L."/>
            <person name="Hoelzer K."/>
            <person name="Rodriguez-Rivera L.D."/>
            <person name="Brown S."/>
            <person name="Bolchacova E."/>
            <person name="Furtado M.R."/>
            <person name="Wiedmann M."/>
        </authorList>
    </citation>
    <scope>NUCLEOTIDE SEQUENCE [LARGE SCALE GENOMIC DNA]</scope>
    <source>
        <strain evidence="3 4">S5-403</strain>
    </source>
</reference>
<dbReference type="InterPro" id="IPR043502">
    <property type="entry name" value="DNA/RNA_pol_sf"/>
</dbReference>
<dbReference type="PANTHER" id="PTHR11076">
    <property type="entry name" value="DNA REPAIR POLYMERASE UMUC / TRANSFERASE FAMILY MEMBER"/>
    <property type="match status" value="1"/>
</dbReference>
<comment type="caution">
    <text evidence="3">The sequence shown here is derived from an EMBL/GenBank/DDBJ whole genome shotgun (WGS) entry which is preliminary data.</text>
</comment>
<dbReference type="GO" id="GO:0042276">
    <property type="term" value="P:error-prone translesion synthesis"/>
    <property type="evidence" value="ECO:0007669"/>
    <property type="project" value="TreeGrafter"/>
</dbReference>
<dbReference type="Gene3D" id="3.40.1170.60">
    <property type="match status" value="1"/>
</dbReference>
<comment type="similarity">
    <text evidence="1">Belongs to the DNA polymerase type-Y family.</text>
</comment>
<evidence type="ECO:0000256" key="1">
    <source>
        <dbReference type="ARBA" id="ARBA00010945"/>
    </source>
</evidence>